<evidence type="ECO:0000256" key="4">
    <source>
        <dbReference type="ARBA" id="ARBA00022989"/>
    </source>
</evidence>
<organism evidence="9 10">
    <name type="scientific">Pinibacter aurantiacus</name>
    <dbReference type="NCBI Taxonomy" id="2851599"/>
    <lineage>
        <taxon>Bacteria</taxon>
        <taxon>Pseudomonadati</taxon>
        <taxon>Bacteroidota</taxon>
        <taxon>Chitinophagia</taxon>
        <taxon>Chitinophagales</taxon>
        <taxon>Chitinophagaceae</taxon>
        <taxon>Pinibacter</taxon>
    </lineage>
</organism>
<dbReference type="RefSeq" id="WP_217793745.1">
    <property type="nucleotide sequence ID" value="NZ_JAHSPG010000015.1"/>
</dbReference>
<gene>
    <name evidence="9" type="ORF">KTO63_20225</name>
</gene>
<dbReference type="Proteomes" id="UP000812270">
    <property type="component" value="Unassembled WGS sequence"/>
</dbReference>
<feature type="transmembrane region" description="Helical" evidence="6">
    <location>
        <begin position="765"/>
        <end position="787"/>
    </location>
</feature>
<keyword evidence="5 6" id="KW-0472">Membrane</keyword>
<feature type="transmembrane region" description="Helical" evidence="6">
    <location>
        <begin position="709"/>
        <end position="727"/>
    </location>
</feature>
<keyword evidence="4 6" id="KW-1133">Transmembrane helix</keyword>
<dbReference type="PANTHER" id="PTHR30572">
    <property type="entry name" value="MEMBRANE COMPONENT OF TRANSPORTER-RELATED"/>
    <property type="match status" value="1"/>
</dbReference>
<feature type="transmembrane region" description="Helical" evidence="6">
    <location>
        <begin position="733"/>
        <end position="753"/>
    </location>
</feature>
<evidence type="ECO:0000256" key="1">
    <source>
        <dbReference type="ARBA" id="ARBA00004651"/>
    </source>
</evidence>
<dbReference type="Pfam" id="PF02687">
    <property type="entry name" value="FtsX"/>
    <property type="match status" value="2"/>
</dbReference>
<name>A0A9E2W676_9BACT</name>
<dbReference type="InterPro" id="IPR050250">
    <property type="entry name" value="Macrolide_Exporter_MacB"/>
</dbReference>
<feature type="domain" description="MacB-like periplasmic core" evidence="8">
    <location>
        <begin position="20"/>
        <end position="244"/>
    </location>
</feature>
<feature type="domain" description="ABC3 transporter permease C-terminal" evidence="7">
    <location>
        <begin position="288"/>
        <end position="400"/>
    </location>
</feature>
<proteinExistence type="predicted"/>
<evidence type="ECO:0000313" key="9">
    <source>
        <dbReference type="EMBL" id="MBV4359508.1"/>
    </source>
</evidence>
<evidence type="ECO:0000256" key="6">
    <source>
        <dbReference type="SAM" id="Phobius"/>
    </source>
</evidence>
<dbReference type="AlphaFoldDB" id="A0A9E2W676"/>
<keyword evidence="2" id="KW-1003">Cell membrane</keyword>
<dbReference type="GO" id="GO:0022857">
    <property type="term" value="F:transmembrane transporter activity"/>
    <property type="evidence" value="ECO:0007669"/>
    <property type="project" value="TreeGrafter"/>
</dbReference>
<dbReference type="Pfam" id="PF12704">
    <property type="entry name" value="MacB_PCD"/>
    <property type="match status" value="2"/>
</dbReference>
<dbReference type="PANTHER" id="PTHR30572:SF18">
    <property type="entry name" value="ABC-TYPE MACROLIDE FAMILY EXPORT SYSTEM PERMEASE COMPONENT 2"/>
    <property type="match status" value="1"/>
</dbReference>
<evidence type="ECO:0000259" key="7">
    <source>
        <dbReference type="Pfam" id="PF02687"/>
    </source>
</evidence>
<feature type="domain" description="MacB-like periplasmic core" evidence="8">
    <location>
        <begin position="432"/>
        <end position="641"/>
    </location>
</feature>
<accession>A0A9E2W676</accession>
<feature type="transmembrane region" description="Helical" evidence="6">
    <location>
        <begin position="329"/>
        <end position="355"/>
    </location>
</feature>
<protein>
    <submittedName>
        <fullName evidence="9">ABC transporter permease</fullName>
    </submittedName>
</protein>
<evidence type="ECO:0000259" key="8">
    <source>
        <dbReference type="Pfam" id="PF12704"/>
    </source>
</evidence>
<feature type="transmembrane region" description="Helical" evidence="6">
    <location>
        <begin position="21"/>
        <end position="45"/>
    </location>
</feature>
<dbReference type="InterPro" id="IPR025857">
    <property type="entry name" value="MacB_PCD"/>
</dbReference>
<keyword evidence="3 6" id="KW-0812">Transmembrane</keyword>
<feature type="transmembrane region" description="Helical" evidence="6">
    <location>
        <begin position="375"/>
        <end position="403"/>
    </location>
</feature>
<evidence type="ECO:0000256" key="3">
    <source>
        <dbReference type="ARBA" id="ARBA00022692"/>
    </source>
</evidence>
<reference evidence="9" key="1">
    <citation type="submission" date="2021-06" db="EMBL/GenBank/DDBJ databases">
        <authorList>
            <person name="Huq M.A."/>
        </authorList>
    </citation>
    <scope>NUCLEOTIDE SEQUENCE</scope>
    <source>
        <strain evidence="9">MAH-26</strain>
    </source>
</reference>
<feature type="domain" description="ABC3 transporter permease C-terminal" evidence="7">
    <location>
        <begin position="681"/>
        <end position="787"/>
    </location>
</feature>
<dbReference type="GO" id="GO:0005886">
    <property type="term" value="C:plasma membrane"/>
    <property type="evidence" value="ECO:0007669"/>
    <property type="project" value="UniProtKB-SubCell"/>
</dbReference>
<evidence type="ECO:0000256" key="2">
    <source>
        <dbReference type="ARBA" id="ARBA00022475"/>
    </source>
</evidence>
<evidence type="ECO:0000313" key="10">
    <source>
        <dbReference type="Proteomes" id="UP000812270"/>
    </source>
</evidence>
<feature type="transmembrane region" description="Helical" evidence="6">
    <location>
        <begin position="678"/>
        <end position="697"/>
    </location>
</feature>
<dbReference type="InterPro" id="IPR003838">
    <property type="entry name" value="ABC3_permease_C"/>
</dbReference>
<comment type="caution">
    <text evidence="9">The sequence shown here is derived from an EMBL/GenBank/DDBJ whole genome shotgun (WGS) entry which is preliminary data.</text>
</comment>
<evidence type="ECO:0000256" key="5">
    <source>
        <dbReference type="ARBA" id="ARBA00023136"/>
    </source>
</evidence>
<sequence>MIKNYIKIAFRTILKNPFYSIVNMLGLATGIAFTFVIAGCVWSELQVNRNLSNYKNQYIILSKWKSPDMGFELATEAPLAKALKENYPTLVKNYYRFDGITSNVSKGDKMFRESMQIGDSTLLSMFGFQLLYGDPRNAFSDPFSVVITEEKAIKYFNKTDVVGQTLTIESFSGSKHDFTISGVMKTPERNSVTKLTADNNNQFYLPEASTAFFGRDMTTWQNFYIVNFIELQDGVSPKMLEKPIAHLMKMNAPPMVPENMKPTLESLKDYYLTASNGLVKRMLYTLSFIAFFILLMAIINFVNISVSRSSSRMREIGIRKVMGGMRKSLILQFLIESIVLVGASTIISLFMYQLSKNYFATLLNRPVLSLFDFPVAFVFIPLAIIVVIGLLSGIYPALVLSSLKSVESLKGKLQTKENIWLRKSLVAFQFCIASIVFIAALVVSQQINFFFSKSIGFDKDYIVTAQLPRDWTEKGVNHMEATRNEFSRMPQVADVALSYEIPNGANIGAAAIFKTSTDSTQSVAAQLLVTDDHYTSTYNIAMSAGNFYKHPRGAYDSSKVVINETAAKALGYKSAQDAVGQSLSVVGIPVIFNVAGVTKDFHAGSMQKAISPSIFMNVNFIQRYRYLSFKLKPGNVASSIEALQTKWSQLLPGSAFEYSFMDDELKKVYTTELQLKRAAYAASVLALIIVLLGIIGLTSLSIQKRTKEIGIRKILGAPVFNIIGLFMKDFLPVLFIGGVIACPLAFIVLRRWLNDYAYRIVLTSHPFIFAIVILGFITIAVIVVQTIKAAVANPVKNLRTE</sequence>
<feature type="transmembrane region" description="Helical" evidence="6">
    <location>
        <begin position="282"/>
        <end position="304"/>
    </location>
</feature>
<keyword evidence="10" id="KW-1185">Reference proteome</keyword>
<feature type="transmembrane region" description="Helical" evidence="6">
    <location>
        <begin position="424"/>
        <end position="443"/>
    </location>
</feature>
<dbReference type="EMBL" id="JAHSPG010000015">
    <property type="protein sequence ID" value="MBV4359508.1"/>
    <property type="molecule type" value="Genomic_DNA"/>
</dbReference>
<comment type="subcellular location">
    <subcellularLocation>
        <location evidence="1">Cell membrane</location>
        <topology evidence="1">Multi-pass membrane protein</topology>
    </subcellularLocation>
</comment>